<evidence type="ECO:0000256" key="5">
    <source>
        <dbReference type="ARBA" id="ARBA00047960"/>
    </source>
</evidence>
<reference evidence="8 9" key="1">
    <citation type="submission" date="2016-09" db="EMBL/GenBank/DDBJ databases">
        <title>Extensive genetic diversity and differential bi-allelic expression allows diatom success in the polar Southern Ocean.</title>
        <authorList>
            <consortium name="DOE Joint Genome Institute"/>
            <person name="Mock T."/>
            <person name="Otillar R.P."/>
            <person name="Strauss J."/>
            <person name="Dupont C."/>
            <person name="Frickenhaus S."/>
            <person name="Maumus F."/>
            <person name="Mcmullan M."/>
            <person name="Sanges R."/>
            <person name="Schmutz J."/>
            <person name="Toseland A."/>
            <person name="Valas R."/>
            <person name="Veluchamy A."/>
            <person name="Ward B.J."/>
            <person name="Allen A."/>
            <person name="Barry K."/>
            <person name="Falciatore A."/>
            <person name="Ferrante M."/>
            <person name="Fortunato A.E."/>
            <person name="Gloeckner G."/>
            <person name="Gruber A."/>
            <person name="Hipkin R."/>
            <person name="Janech M."/>
            <person name="Kroth P."/>
            <person name="Leese F."/>
            <person name="Lindquist E."/>
            <person name="Lyon B.R."/>
            <person name="Martin J."/>
            <person name="Mayer C."/>
            <person name="Parker M."/>
            <person name="Quesneville H."/>
            <person name="Raymond J."/>
            <person name="Uhlig C."/>
            <person name="Valentin K.U."/>
            <person name="Worden A.Z."/>
            <person name="Armbrust E.V."/>
            <person name="Bowler C."/>
            <person name="Green B."/>
            <person name="Moulton V."/>
            <person name="Van Oosterhout C."/>
            <person name="Grigoriev I."/>
        </authorList>
    </citation>
    <scope>NUCLEOTIDE SEQUENCE [LARGE SCALE GENOMIC DNA]</scope>
    <source>
        <strain evidence="8 9">CCMP1102</strain>
    </source>
</reference>
<feature type="domain" description="GST N-terminal" evidence="6">
    <location>
        <begin position="30"/>
        <end position="124"/>
    </location>
</feature>
<dbReference type="AlphaFoldDB" id="A0A1E7FIC5"/>
<dbReference type="InterPro" id="IPR010987">
    <property type="entry name" value="Glutathione-S-Trfase_C-like"/>
</dbReference>
<dbReference type="InterPro" id="IPR004046">
    <property type="entry name" value="GST_C"/>
</dbReference>
<comment type="function">
    <text evidence="1">Conjugation of reduced glutathione to a wide number of exogenous and endogenous hydrophobic electrophiles.</text>
</comment>
<dbReference type="OrthoDB" id="410118at2759"/>
<keyword evidence="9" id="KW-1185">Reference proteome</keyword>
<dbReference type="PROSITE" id="PS50405">
    <property type="entry name" value="GST_CTER"/>
    <property type="match status" value="1"/>
</dbReference>
<evidence type="ECO:0000313" key="8">
    <source>
        <dbReference type="EMBL" id="OEU17533.1"/>
    </source>
</evidence>
<dbReference type="InterPro" id="IPR050213">
    <property type="entry name" value="GST_superfamily"/>
</dbReference>
<dbReference type="PANTHER" id="PTHR11571">
    <property type="entry name" value="GLUTATHIONE S-TRANSFERASE"/>
    <property type="match status" value="1"/>
</dbReference>
<dbReference type="PROSITE" id="PS50404">
    <property type="entry name" value="GST_NTER"/>
    <property type="match status" value="1"/>
</dbReference>
<dbReference type="InterPro" id="IPR036282">
    <property type="entry name" value="Glutathione-S-Trfase_C_sf"/>
</dbReference>
<dbReference type="Gene3D" id="3.40.30.10">
    <property type="entry name" value="Glutaredoxin"/>
    <property type="match status" value="1"/>
</dbReference>
<sequence>MSGDATATFFAATKAAGTTVEVDFGDKTTAKHAIGYWSIRGLGAPLAMMMCASKTPFTLFLYDIVEKGEAGWNSDYFSAKGEYIKEYKQPLWNLPFCVDRENKEIIVQTNAIFAHLGRACGMFGDNAIAASKCEQLLGEIYDLRCVMSGYAYGGGEVEAVISAGKKHFRKLEQWMEIQAENSDDDVVVHLVDGKYSAPDFHLYQMLDHFEALAKANDSDLYANNDMKRMKAFKEGFQSLPENQSYLKSWLHTELPFNNCMAGFGSLPGPKTYIHGESAKDATWRAKGVVDLVFP</sequence>
<evidence type="ECO:0000256" key="2">
    <source>
        <dbReference type="ARBA" id="ARBA00005861"/>
    </source>
</evidence>
<dbReference type="InterPro" id="IPR004045">
    <property type="entry name" value="Glutathione_S-Trfase_N"/>
</dbReference>
<organism evidence="8 9">
    <name type="scientific">Fragilariopsis cylindrus CCMP1102</name>
    <dbReference type="NCBI Taxonomy" id="635003"/>
    <lineage>
        <taxon>Eukaryota</taxon>
        <taxon>Sar</taxon>
        <taxon>Stramenopiles</taxon>
        <taxon>Ochrophyta</taxon>
        <taxon>Bacillariophyta</taxon>
        <taxon>Bacillariophyceae</taxon>
        <taxon>Bacillariophycidae</taxon>
        <taxon>Bacillariales</taxon>
        <taxon>Bacillariaceae</taxon>
        <taxon>Fragilariopsis</taxon>
    </lineage>
</organism>
<evidence type="ECO:0000313" key="9">
    <source>
        <dbReference type="Proteomes" id="UP000095751"/>
    </source>
</evidence>
<dbReference type="Proteomes" id="UP000095751">
    <property type="component" value="Unassembled WGS sequence"/>
</dbReference>
<dbReference type="Gene3D" id="1.20.1050.10">
    <property type="match status" value="1"/>
</dbReference>
<evidence type="ECO:0000259" key="6">
    <source>
        <dbReference type="PROSITE" id="PS50404"/>
    </source>
</evidence>
<dbReference type="Pfam" id="PF14497">
    <property type="entry name" value="GST_C_3"/>
    <property type="match status" value="1"/>
</dbReference>
<evidence type="ECO:0000256" key="1">
    <source>
        <dbReference type="ARBA" id="ARBA00003701"/>
    </source>
</evidence>
<dbReference type="InParanoid" id="A0A1E7FIC5"/>
<dbReference type="KEGG" id="fcy:FRACYDRAFT_268729"/>
<dbReference type="SUPFAM" id="SSF52833">
    <property type="entry name" value="Thioredoxin-like"/>
    <property type="match status" value="1"/>
</dbReference>
<evidence type="ECO:0000256" key="4">
    <source>
        <dbReference type="ARBA" id="ARBA00022679"/>
    </source>
</evidence>
<comment type="similarity">
    <text evidence="2">Belongs to the GST superfamily. Mu family.</text>
</comment>
<feature type="domain" description="GST C-terminal" evidence="7">
    <location>
        <begin position="126"/>
        <end position="256"/>
    </location>
</feature>
<gene>
    <name evidence="8" type="ORF">FRACYDRAFT_268729</name>
</gene>
<dbReference type="GO" id="GO:0004364">
    <property type="term" value="F:glutathione transferase activity"/>
    <property type="evidence" value="ECO:0007669"/>
    <property type="project" value="UniProtKB-EC"/>
</dbReference>
<evidence type="ECO:0000256" key="3">
    <source>
        <dbReference type="ARBA" id="ARBA00012452"/>
    </source>
</evidence>
<dbReference type="EMBL" id="KV784357">
    <property type="protein sequence ID" value="OEU17533.1"/>
    <property type="molecule type" value="Genomic_DNA"/>
</dbReference>
<proteinExistence type="inferred from homology"/>
<dbReference type="SUPFAM" id="SSF47616">
    <property type="entry name" value="GST C-terminal domain-like"/>
    <property type="match status" value="1"/>
</dbReference>
<accession>A0A1E7FIC5</accession>
<dbReference type="GO" id="GO:0006749">
    <property type="term" value="P:glutathione metabolic process"/>
    <property type="evidence" value="ECO:0007669"/>
    <property type="project" value="TreeGrafter"/>
</dbReference>
<evidence type="ECO:0000259" key="7">
    <source>
        <dbReference type="PROSITE" id="PS50405"/>
    </source>
</evidence>
<comment type="catalytic activity">
    <reaction evidence="5">
        <text>RX + glutathione = an S-substituted glutathione + a halide anion + H(+)</text>
        <dbReference type="Rhea" id="RHEA:16437"/>
        <dbReference type="ChEBI" id="CHEBI:15378"/>
        <dbReference type="ChEBI" id="CHEBI:16042"/>
        <dbReference type="ChEBI" id="CHEBI:17792"/>
        <dbReference type="ChEBI" id="CHEBI:57925"/>
        <dbReference type="ChEBI" id="CHEBI:90779"/>
        <dbReference type="EC" id="2.5.1.18"/>
    </reaction>
</comment>
<dbReference type="PANTHER" id="PTHR11571:SF222">
    <property type="entry name" value="GLUTATHIONE TRANSFERASE"/>
    <property type="match status" value="1"/>
</dbReference>
<protein>
    <recommendedName>
        <fullName evidence="3">glutathione transferase</fullName>
        <ecNumber evidence="3">2.5.1.18</ecNumber>
    </recommendedName>
</protein>
<dbReference type="InterPro" id="IPR036249">
    <property type="entry name" value="Thioredoxin-like_sf"/>
</dbReference>
<dbReference type="EC" id="2.5.1.18" evidence="3"/>
<keyword evidence="4" id="KW-0808">Transferase</keyword>
<name>A0A1E7FIC5_9STRA</name>